<feature type="region of interest" description="Disordered" evidence="1">
    <location>
        <begin position="452"/>
        <end position="511"/>
    </location>
</feature>
<feature type="region of interest" description="Disordered" evidence="1">
    <location>
        <begin position="238"/>
        <end position="265"/>
    </location>
</feature>
<evidence type="ECO:0000259" key="2">
    <source>
        <dbReference type="Pfam" id="PF03445"/>
    </source>
</evidence>
<dbReference type="InterPro" id="IPR005105">
    <property type="entry name" value="GlnD_Uridyltrans_N"/>
</dbReference>
<dbReference type="Pfam" id="PF03445">
    <property type="entry name" value="DUF294"/>
    <property type="match status" value="1"/>
</dbReference>
<feature type="region of interest" description="Disordered" evidence="1">
    <location>
        <begin position="1"/>
        <end position="23"/>
    </location>
</feature>
<proteinExistence type="predicted"/>
<dbReference type="EMBL" id="CP072788">
    <property type="protein sequence ID" value="QTR01506.1"/>
    <property type="molecule type" value="Genomic_DNA"/>
</dbReference>
<dbReference type="Proteomes" id="UP000671828">
    <property type="component" value="Chromosome"/>
</dbReference>
<dbReference type="InterPro" id="IPR043519">
    <property type="entry name" value="NT_sf"/>
</dbReference>
<evidence type="ECO:0000313" key="5">
    <source>
        <dbReference type="Proteomes" id="UP000671828"/>
    </source>
</evidence>
<feature type="non-terminal residue" evidence="4">
    <location>
        <position position="1"/>
    </location>
</feature>
<evidence type="ECO:0000256" key="1">
    <source>
        <dbReference type="SAM" id="MobiDB-lite"/>
    </source>
</evidence>
<feature type="domain" description="DUF294" evidence="3">
    <location>
        <begin position="326"/>
        <end position="394"/>
    </location>
</feature>
<evidence type="ECO:0000313" key="4">
    <source>
        <dbReference type="EMBL" id="QTR01506.1"/>
    </source>
</evidence>
<reference evidence="4" key="1">
    <citation type="submission" date="2021-04" db="EMBL/GenBank/DDBJ databases">
        <title>Saccharothrix algeriensis WGS.</title>
        <authorList>
            <person name="Stuskova K."/>
            <person name="Hakalova E."/>
            <person name="Tebbal A.B."/>
            <person name="Eichmeier A."/>
        </authorList>
    </citation>
    <scope>NUCLEOTIDE SEQUENCE</scope>
    <source>
        <strain evidence="4">NRRL B-24137</strain>
    </source>
</reference>
<gene>
    <name evidence="4" type="ORF">J7S33_19180</name>
</gene>
<feature type="non-terminal residue" evidence="4">
    <location>
        <position position="730"/>
    </location>
</feature>
<evidence type="ECO:0000259" key="3">
    <source>
        <dbReference type="Pfam" id="PF10335"/>
    </source>
</evidence>
<dbReference type="InterPro" id="IPR018821">
    <property type="entry name" value="DUF294_put_nucleoTrafse_sb-bd"/>
</dbReference>
<name>A0A8T8HSN9_9PSEU</name>
<feature type="domain" description="Protein-PII uridylyltransferase N-terminal" evidence="2">
    <location>
        <begin position="116"/>
        <end position="190"/>
    </location>
</feature>
<organism evidence="4 5">
    <name type="scientific">Saccharothrix algeriensis</name>
    <dbReference type="NCBI Taxonomy" id="173560"/>
    <lineage>
        <taxon>Bacteria</taxon>
        <taxon>Bacillati</taxon>
        <taxon>Actinomycetota</taxon>
        <taxon>Actinomycetes</taxon>
        <taxon>Pseudonocardiales</taxon>
        <taxon>Pseudonocardiaceae</taxon>
        <taxon>Saccharothrix</taxon>
    </lineage>
</organism>
<dbReference type="GO" id="GO:0008773">
    <property type="term" value="F:[protein-PII] uridylyltransferase activity"/>
    <property type="evidence" value="ECO:0007669"/>
    <property type="project" value="InterPro"/>
</dbReference>
<feature type="compositionally biased region" description="Basic and acidic residues" evidence="1">
    <location>
        <begin position="246"/>
        <end position="258"/>
    </location>
</feature>
<dbReference type="SUPFAM" id="SSF81301">
    <property type="entry name" value="Nucleotidyltransferase"/>
    <property type="match status" value="1"/>
</dbReference>
<dbReference type="AlphaFoldDB" id="A0A8T8HSN9"/>
<sequence length="730" mass="79703">PAPDTPSFSDRAGLGDRYSPKQQRLLDRAVEALGDRLAGDTGGALASRIAATIPDDPAVADLAERLNGQDPATARDGAARELAARVFERRLADTLDSTGDLAERMDLFRRESRADTGLTTAEATDLVVRRADSVVADAVRIATGLVGTPARPWAVVALGGYGRAEPAPASDLDFAVIGDVDRGSVDHHHLLLLQDLTTDLIEFARADLQHRLGDPAAKVLFEPDALWLRTDRTARPDELAANNLRTEPDPDDPHRDPPSDPSFPNYGVVYDSRLVPVDGLANADNSADSPVFDRFRETYAFQDRTAEARQAGSALLHTADPVVNPKGETNLKDAFLRPLTLGTRWLAVAELITNQNSTAGRIDVLEQKGTLSPGQAQDLRRTVEDLQGLRQKLHGHYGVEKDTFRLPTTMEKLTGYRAPGDKTYVLDKQEIAAVQQAQKVTRQYVDLLRAELRPDPATRPAPGTAEAQRPGPSRLAVADDPSWRHSTADTADWFAPQDPKPASQWESVRDKAPVRTVDTEVADVRRSSTPGRLDSVTGLIRHDVRRMEVEPGRWVKEYTLRVHLEQGAGASASDLADVRRKAVEGVDRLLNRGHRLPSGDQFHARVEFVDDPKDAHTTVEVTGSAIADQLHWGGRTSPNVLAHEVAHYFGLPDEYRDKAGPGARVFNSDGRRLPAGHAPANLVVPDNGLMGAGVHRDPELKPRHLWLIERTTDSQVMVPDGDHATLNDPN</sequence>
<protein>
    <submittedName>
        <fullName evidence="4">Uncharacterized protein</fullName>
    </submittedName>
</protein>
<accession>A0A8T8HSN9</accession>
<dbReference type="Pfam" id="PF10335">
    <property type="entry name" value="DUF294_C"/>
    <property type="match status" value="1"/>
</dbReference>